<dbReference type="RefSeq" id="WP_072576735.1">
    <property type="nucleotide sequence ID" value="NZ_LWHB01000094.1"/>
</dbReference>
<dbReference type="Pfam" id="PF04241">
    <property type="entry name" value="DUF423"/>
    <property type="match status" value="1"/>
</dbReference>
<organism evidence="7 8">
    <name type="scientific">Suttonella ornithocola</name>
    <dbReference type="NCBI Taxonomy" id="279832"/>
    <lineage>
        <taxon>Bacteria</taxon>
        <taxon>Pseudomonadati</taxon>
        <taxon>Pseudomonadota</taxon>
        <taxon>Gammaproteobacteria</taxon>
        <taxon>Cardiobacteriales</taxon>
        <taxon>Cardiobacteriaceae</taxon>
        <taxon>Suttonella</taxon>
    </lineage>
</organism>
<dbReference type="EMBL" id="UHIC01000001">
    <property type="protein sequence ID" value="SUO97008.1"/>
    <property type="molecule type" value="Genomic_DNA"/>
</dbReference>
<comment type="similarity">
    <text evidence="2">Belongs to the UPF0382 family.</text>
</comment>
<reference evidence="7 8" key="1">
    <citation type="submission" date="2018-06" db="EMBL/GenBank/DDBJ databases">
        <authorList>
            <consortium name="Pathogen Informatics"/>
            <person name="Doyle S."/>
        </authorList>
    </citation>
    <scope>NUCLEOTIDE SEQUENCE [LARGE SCALE GENOMIC DNA]</scope>
    <source>
        <strain evidence="7 8">NCTC13337</strain>
    </source>
</reference>
<evidence type="ECO:0000256" key="3">
    <source>
        <dbReference type="ARBA" id="ARBA00022692"/>
    </source>
</evidence>
<keyword evidence="3 6" id="KW-0812">Transmembrane</keyword>
<dbReference type="PANTHER" id="PTHR43461">
    <property type="entry name" value="TRANSMEMBRANE PROTEIN 256"/>
    <property type="match status" value="1"/>
</dbReference>
<comment type="subcellular location">
    <subcellularLocation>
        <location evidence="1">Membrane</location>
        <topology evidence="1">Multi-pass membrane protein</topology>
    </subcellularLocation>
</comment>
<dbReference type="AlphaFoldDB" id="A0A380MXK3"/>
<dbReference type="PANTHER" id="PTHR43461:SF1">
    <property type="entry name" value="TRANSMEMBRANE PROTEIN 256"/>
    <property type="match status" value="1"/>
</dbReference>
<accession>A0A380MXK3</accession>
<keyword evidence="4 6" id="KW-1133">Transmembrane helix</keyword>
<evidence type="ECO:0000256" key="6">
    <source>
        <dbReference type="SAM" id="Phobius"/>
    </source>
</evidence>
<feature type="transmembrane region" description="Helical" evidence="6">
    <location>
        <begin position="61"/>
        <end position="80"/>
    </location>
</feature>
<dbReference type="GO" id="GO:0005886">
    <property type="term" value="C:plasma membrane"/>
    <property type="evidence" value="ECO:0007669"/>
    <property type="project" value="TreeGrafter"/>
</dbReference>
<dbReference type="OrthoDB" id="9802121at2"/>
<keyword evidence="5 6" id="KW-0472">Membrane</keyword>
<sequence length="118" mass="13203">MKRWLIVAAIGGFLWVTLGAATGHGVLLGQEATWFEKAQRYHIVHVLALLWLAATQTSRFLWVAYFWVAGVVCFSGSLYLMSLVTGWSSLRFITPIGGVCFLLGWAVLMGLLWREGRK</sequence>
<feature type="transmembrane region" description="Helical" evidence="6">
    <location>
        <begin position="92"/>
        <end position="113"/>
    </location>
</feature>
<keyword evidence="8" id="KW-1185">Reference proteome</keyword>
<evidence type="ECO:0000256" key="4">
    <source>
        <dbReference type="ARBA" id="ARBA00022989"/>
    </source>
</evidence>
<evidence type="ECO:0000313" key="7">
    <source>
        <dbReference type="EMBL" id="SUO97008.1"/>
    </source>
</evidence>
<gene>
    <name evidence="7" type="primary">ygdD</name>
    <name evidence="7" type="ORF">NCTC13337_02123</name>
</gene>
<name>A0A380MXK3_9GAMM</name>
<evidence type="ECO:0000256" key="5">
    <source>
        <dbReference type="ARBA" id="ARBA00023136"/>
    </source>
</evidence>
<feature type="transmembrane region" description="Helical" evidence="6">
    <location>
        <begin position="38"/>
        <end position="54"/>
    </location>
</feature>
<evidence type="ECO:0000313" key="8">
    <source>
        <dbReference type="Proteomes" id="UP000254601"/>
    </source>
</evidence>
<evidence type="ECO:0000256" key="1">
    <source>
        <dbReference type="ARBA" id="ARBA00004141"/>
    </source>
</evidence>
<dbReference type="Proteomes" id="UP000254601">
    <property type="component" value="Unassembled WGS sequence"/>
</dbReference>
<dbReference type="InterPro" id="IPR006696">
    <property type="entry name" value="DUF423"/>
</dbReference>
<proteinExistence type="inferred from homology"/>
<protein>
    <submittedName>
        <fullName evidence="7">Protein of uncharacterized function (DUF423)</fullName>
    </submittedName>
</protein>
<evidence type="ECO:0000256" key="2">
    <source>
        <dbReference type="ARBA" id="ARBA00009694"/>
    </source>
</evidence>